<dbReference type="EMBL" id="JAUHHV010000004">
    <property type="protein sequence ID" value="KAK1428220.1"/>
    <property type="molecule type" value="Genomic_DNA"/>
</dbReference>
<organism evidence="2 3">
    <name type="scientific">Tagetes erecta</name>
    <name type="common">African marigold</name>
    <dbReference type="NCBI Taxonomy" id="13708"/>
    <lineage>
        <taxon>Eukaryota</taxon>
        <taxon>Viridiplantae</taxon>
        <taxon>Streptophyta</taxon>
        <taxon>Embryophyta</taxon>
        <taxon>Tracheophyta</taxon>
        <taxon>Spermatophyta</taxon>
        <taxon>Magnoliopsida</taxon>
        <taxon>eudicotyledons</taxon>
        <taxon>Gunneridae</taxon>
        <taxon>Pentapetalae</taxon>
        <taxon>asterids</taxon>
        <taxon>campanulids</taxon>
        <taxon>Asterales</taxon>
        <taxon>Asteraceae</taxon>
        <taxon>Asteroideae</taxon>
        <taxon>Heliantheae alliance</taxon>
        <taxon>Tageteae</taxon>
        <taxon>Tagetes</taxon>
    </lineage>
</organism>
<evidence type="ECO:0000256" key="1">
    <source>
        <dbReference type="SAM" id="MobiDB-lite"/>
    </source>
</evidence>
<feature type="region of interest" description="Disordered" evidence="1">
    <location>
        <begin position="1"/>
        <end position="30"/>
    </location>
</feature>
<proteinExistence type="predicted"/>
<keyword evidence="3" id="KW-1185">Reference proteome</keyword>
<dbReference type="InterPro" id="IPR021109">
    <property type="entry name" value="Peptidase_aspartic_dom_sf"/>
</dbReference>
<comment type="caution">
    <text evidence="2">The sequence shown here is derived from an EMBL/GenBank/DDBJ whole genome shotgun (WGS) entry which is preliminary data.</text>
</comment>
<accession>A0AAD8NTZ2</accession>
<protein>
    <submittedName>
        <fullName evidence="2">Uncharacterized protein</fullName>
    </submittedName>
</protein>
<name>A0AAD8NTZ2_TARER</name>
<dbReference type="PANTHER" id="PTHR33067">
    <property type="entry name" value="RNA-DIRECTED DNA POLYMERASE-RELATED"/>
    <property type="match status" value="1"/>
</dbReference>
<dbReference type="Gene3D" id="2.40.70.10">
    <property type="entry name" value="Acid Proteases"/>
    <property type="match status" value="1"/>
</dbReference>
<gene>
    <name evidence="2" type="ORF">QVD17_17049</name>
</gene>
<dbReference type="Proteomes" id="UP001229421">
    <property type="component" value="Unassembled WGS sequence"/>
</dbReference>
<dbReference type="PANTHER" id="PTHR33067:SF35">
    <property type="entry name" value="ASPARTIC PEPTIDASE DDI1-TYPE DOMAIN-CONTAINING PROTEIN"/>
    <property type="match status" value="1"/>
</dbReference>
<sequence>MESPGRVEEKKASATKIPGEKVKGKKDGETKKAPVDLRHVPYPTRLMQDKYVKEFGSFLEMFKQLKINFPFIEVIQHMPKYAKFLKDLLSNRKKLESLSNVELNERLIKYPIGIVENVLVKVDKFIFPADFVILDMEADERVPLILGRSFLRTAKIIIHVFEGRITLRVGDESVTFDVMKSIRIRMPGMIEEDPEDALEEEVKMVNENVEPHVLGKERVDPFPNFLTTNKFRKFQKFLMVAGLLKMRNRPLKNHQSWSLRNYNLI</sequence>
<reference evidence="2" key="1">
    <citation type="journal article" date="2023" name="bioRxiv">
        <title>Improved chromosome-level genome assembly for marigold (Tagetes erecta).</title>
        <authorList>
            <person name="Jiang F."/>
            <person name="Yuan L."/>
            <person name="Wang S."/>
            <person name="Wang H."/>
            <person name="Xu D."/>
            <person name="Wang A."/>
            <person name="Fan W."/>
        </authorList>
    </citation>
    <scope>NUCLEOTIDE SEQUENCE</scope>
    <source>
        <strain evidence="2">WSJ</strain>
        <tissue evidence="2">Leaf</tissue>
    </source>
</reference>
<evidence type="ECO:0000313" key="3">
    <source>
        <dbReference type="Proteomes" id="UP001229421"/>
    </source>
</evidence>
<evidence type="ECO:0000313" key="2">
    <source>
        <dbReference type="EMBL" id="KAK1428220.1"/>
    </source>
</evidence>
<dbReference type="AlphaFoldDB" id="A0AAD8NTZ2"/>